<dbReference type="Pfam" id="PF10970">
    <property type="entry name" value="GerPE"/>
    <property type="match status" value="1"/>
</dbReference>
<reference evidence="1" key="1">
    <citation type="submission" date="2022-10" db="EMBL/GenBank/DDBJ databases">
        <title>Comparative genomic analysis of Cohnella hashimotonis sp. nov., isolated from the International Space Station.</title>
        <authorList>
            <person name="Simpson A."/>
            <person name="Venkateswaran K."/>
        </authorList>
    </citation>
    <scope>NUCLEOTIDE SEQUENCE</scope>
    <source>
        <strain evidence="1">DSM 28161</strain>
    </source>
</reference>
<proteinExistence type="predicted"/>
<accession>A0A9X4KXR5</accession>
<organism evidence="1 2">
    <name type="scientific">Cohnella rhizosphaerae</name>
    <dbReference type="NCBI Taxonomy" id="1457232"/>
    <lineage>
        <taxon>Bacteria</taxon>
        <taxon>Bacillati</taxon>
        <taxon>Bacillota</taxon>
        <taxon>Bacilli</taxon>
        <taxon>Bacillales</taxon>
        <taxon>Paenibacillaceae</taxon>
        <taxon>Cohnella</taxon>
    </lineage>
</organism>
<comment type="caution">
    <text evidence="1">The sequence shown here is derived from an EMBL/GenBank/DDBJ whole genome shotgun (WGS) entry which is preliminary data.</text>
</comment>
<dbReference type="InterPro" id="IPR024496">
    <property type="entry name" value="Spore_germ_GerPE"/>
</dbReference>
<sequence length="135" mass="14263">MRSRVSAVGFVDVNTISNAGVLEIGDNRDGAKLNSRVLAVQRSLATFGSDEFRFEFYALFARPLPAAPPPSGTSAFFFSACAPIEIGIVDVTGVSAASHVRIGCGGPETAETRIVNIRNRIPGIQPQAQAEADNK</sequence>
<dbReference type="Proteomes" id="UP001153404">
    <property type="component" value="Unassembled WGS sequence"/>
</dbReference>
<gene>
    <name evidence="1" type="ORF">OMP40_30990</name>
</gene>
<dbReference type="AlphaFoldDB" id="A0A9X4KXR5"/>
<evidence type="ECO:0000313" key="2">
    <source>
        <dbReference type="Proteomes" id="UP001153404"/>
    </source>
</evidence>
<keyword evidence="2" id="KW-1185">Reference proteome</keyword>
<evidence type="ECO:0000313" key="1">
    <source>
        <dbReference type="EMBL" id="MDG0813229.1"/>
    </source>
</evidence>
<dbReference type="EMBL" id="JAPDIA010000008">
    <property type="protein sequence ID" value="MDG0813229.1"/>
    <property type="molecule type" value="Genomic_DNA"/>
</dbReference>
<protein>
    <submittedName>
        <fullName evidence="1">Spore germination protein GerPE</fullName>
    </submittedName>
</protein>
<name>A0A9X4KXR5_9BACL</name>
<dbReference type="RefSeq" id="WP_277537033.1">
    <property type="nucleotide sequence ID" value="NZ_JAPDIA010000008.1"/>
</dbReference>